<keyword evidence="2" id="KW-1185">Reference proteome</keyword>
<organism evidence="1 2">
    <name type="scientific">Dioscorea zingiberensis</name>
    <dbReference type="NCBI Taxonomy" id="325984"/>
    <lineage>
        <taxon>Eukaryota</taxon>
        <taxon>Viridiplantae</taxon>
        <taxon>Streptophyta</taxon>
        <taxon>Embryophyta</taxon>
        <taxon>Tracheophyta</taxon>
        <taxon>Spermatophyta</taxon>
        <taxon>Magnoliopsida</taxon>
        <taxon>Liliopsida</taxon>
        <taxon>Dioscoreales</taxon>
        <taxon>Dioscoreaceae</taxon>
        <taxon>Dioscorea</taxon>
    </lineage>
</organism>
<proteinExistence type="predicted"/>
<reference evidence="1" key="2">
    <citation type="journal article" date="2022" name="Hortic Res">
        <title>The genome of Dioscorea zingiberensis sheds light on the biosynthesis, origin and evolution of the medicinally important diosgenin saponins.</title>
        <authorList>
            <person name="Li Y."/>
            <person name="Tan C."/>
            <person name="Li Z."/>
            <person name="Guo J."/>
            <person name="Li S."/>
            <person name="Chen X."/>
            <person name="Wang C."/>
            <person name="Dai X."/>
            <person name="Yang H."/>
            <person name="Song W."/>
            <person name="Hou L."/>
            <person name="Xu J."/>
            <person name="Tong Z."/>
            <person name="Xu A."/>
            <person name="Yuan X."/>
            <person name="Wang W."/>
            <person name="Yang Q."/>
            <person name="Chen L."/>
            <person name="Sun Z."/>
            <person name="Wang K."/>
            <person name="Pan B."/>
            <person name="Chen J."/>
            <person name="Bao Y."/>
            <person name="Liu F."/>
            <person name="Qi X."/>
            <person name="Gang D.R."/>
            <person name="Wen J."/>
            <person name="Li J."/>
        </authorList>
    </citation>
    <scope>NUCLEOTIDE SEQUENCE</scope>
    <source>
        <strain evidence="1">Dzin_1.0</strain>
    </source>
</reference>
<dbReference type="Proteomes" id="UP001085076">
    <property type="component" value="Miscellaneous, Linkage group lg03"/>
</dbReference>
<dbReference type="AlphaFoldDB" id="A0A9D5CRT4"/>
<reference evidence="1" key="1">
    <citation type="submission" date="2021-03" db="EMBL/GenBank/DDBJ databases">
        <authorList>
            <person name="Li Z."/>
            <person name="Yang C."/>
        </authorList>
    </citation>
    <scope>NUCLEOTIDE SEQUENCE</scope>
    <source>
        <strain evidence="1">Dzin_1.0</strain>
        <tissue evidence="1">Leaf</tissue>
    </source>
</reference>
<sequence>MGGTSLNIVPLLPIRLNISQQLKQVMYLKPFRWLYSFIDSIVFSFFVCGPNKECLFSVLQIGLFLAL</sequence>
<evidence type="ECO:0000313" key="1">
    <source>
        <dbReference type="EMBL" id="KAJ0977048.1"/>
    </source>
</evidence>
<protein>
    <submittedName>
        <fullName evidence="1">Uncharacterized protein</fullName>
    </submittedName>
</protein>
<accession>A0A9D5CRT4</accession>
<dbReference type="EMBL" id="JAGGNH010000003">
    <property type="protein sequence ID" value="KAJ0977048.1"/>
    <property type="molecule type" value="Genomic_DNA"/>
</dbReference>
<name>A0A9D5CRT4_9LILI</name>
<evidence type="ECO:0000313" key="2">
    <source>
        <dbReference type="Proteomes" id="UP001085076"/>
    </source>
</evidence>
<comment type="caution">
    <text evidence="1">The sequence shown here is derived from an EMBL/GenBank/DDBJ whole genome shotgun (WGS) entry which is preliminary data.</text>
</comment>
<gene>
    <name evidence="1" type="ORF">J5N97_012522</name>
</gene>